<sequence>MARTLDIYCDVCNSKAIVTRTDRIHSNFNKLYCSCRNKKCQHKFVFNLEFSHSTSSSLLTKDKLLTLTLRQLSKEDKEKIRQLLDEENR</sequence>
<keyword evidence="3" id="KW-1185">Reference proteome</keyword>
<name>A0A1V4B1N9_9PAST</name>
<protein>
    <submittedName>
        <fullName evidence="2">Phage transcriptional activator</fullName>
    </submittedName>
</protein>
<evidence type="ECO:0000313" key="2">
    <source>
        <dbReference type="EMBL" id="STO60315.1"/>
    </source>
</evidence>
<dbReference type="Pfam" id="PF04606">
    <property type="entry name" value="Ogr_Delta"/>
    <property type="match status" value="1"/>
</dbReference>
<feature type="domain" description="Zinc finger Ogr/Delta-type" evidence="1">
    <location>
        <begin position="9"/>
        <end position="53"/>
    </location>
</feature>
<dbReference type="InterPro" id="IPR007684">
    <property type="entry name" value="Znf_Ogr/Delta"/>
</dbReference>
<dbReference type="EMBL" id="UGHF01000001">
    <property type="protein sequence ID" value="STO60315.1"/>
    <property type="molecule type" value="Genomic_DNA"/>
</dbReference>
<proteinExistence type="predicted"/>
<dbReference type="Proteomes" id="UP000254329">
    <property type="component" value="Unassembled WGS sequence"/>
</dbReference>
<dbReference type="RefSeq" id="WP_078218270.1">
    <property type="nucleotide sequence ID" value="NZ_MUXZ01000011.1"/>
</dbReference>
<organism evidence="2 3">
    <name type="scientific">Canicola haemoglobinophilus</name>
    <dbReference type="NCBI Taxonomy" id="733"/>
    <lineage>
        <taxon>Bacteria</taxon>
        <taxon>Pseudomonadati</taxon>
        <taxon>Pseudomonadota</taxon>
        <taxon>Gammaproteobacteria</taxon>
        <taxon>Pasteurellales</taxon>
        <taxon>Pasteurellaceae</taxon>
        <taxon>Canicola</taxon>
    </lineage>
</organism>
<evidence type="ECO:0000259" key="1">
    <source>
        <dbReference type="Pfam" id="PF04606"/>
    </source>
</evidence>
<dbReference type="STRING" id="733.B0186_04885"/>
<evidence type="ECO:0000313" key="3">
    <source>
        <dbReference type="Proteomes" id="UP000254329"/>
    </source>
</evidence>
<reference evidence="2 3" key="1">
    <citation type="submission" date="2018-06" db="EMBL/GenBank/DDBJ databases">
        <authorList>
            <consortium name="Pathogen Informatics"/>
            <person name="Doyle S."/>
        </authorList>
    </citation>
    <scope>NUCLEOTIDE SEQUENCE [LARGE SCALE GENOMIC DNA]</scope>
    <source>
        <strain evidence="2 3">NCTC1659</strain>
    </source>
</reference>
<accession>A0A1V4B1N9</accession>
<gene>
    <name evidence="2" type="ORF">NCTC1659_01602</name>
</gene>
<dbReference type="AlphaFoldDB" id="A0A1V4B1N9"/>